<proteinExistence type="predicted"/>
<keyword evidence="2" id="KW-1185">Reference proteome</keyword>
<comment type="caution">
    <text evidence="1">The sequence shown here is derived from an EMBL/GenBank/DDBJ whole genome shotgun (WGS) entry which is preliminary data.</text>
</comment>
<dbReference type="Proteomes" id="UP001642540">
    <property type="component" value="Unassembled WGS sequence"/>
</dbReference>
<organism evidence="1 2">
    <name type="scientific">Orchesella dallaii</name>
    <dbReference type="NCBI Taxonomy" id="48710"/>
    <lineage>
        <taxon>Eukaryota</taxon>
        <taxon>Metazoa</taxon>
        <taxon>Ecdysozoa</taxon>
        <taxon>Arthropoda</taxon>
        <taxon>Hexapoda</taxon>
        <taxon>Collembola</taxon>
        <taxon>Entomobryomorpha</taxon>
        <taxon>Entomobryoidea</taxon>
        <taxon>Orchesellidae</taxon>
        <taxon>Orchesellinae</taxon>
        <taxon>Orchesella</taxon>
    </lineage>
</organism>
<dbReference type="InterPro" id="IPR013783">
    <property type="entry name" value="Ig-like_fold"/>
</dbReference>
<evidence type="ECO:0000313" key="2">
    <source>
        <dbReference type="Proteomes" id="UP001642540"/>
    </source>
</evidence>
<name>A0ABP1QEV8_9HEXA</name>
<evidence type="ECO:0000313" key="1">
    <source>
        <dbReference type="EMBL" id="CAL8096501.1"/>
    </source>
</evidence>
<protein>
    <recommendedName>
        <fullName evidence="3">Ig-like domain-containing protein</fullName>
    </recommendedName>
</protein>
<sequence length="647" mass="72844">MALHRKQSLHRCIRLCTILFGLVPYSFSSTFDSSDKDFTLQLNTIENSNDVRFVDKYSSMFQVPPVAEIFLTKGDTEDTIPLNANRSGEIVINEKMLHNGTQYNHVVLACNSSYPVEWVYENGDGAPRLYTTQIRTFGDFYDPSTYGHSSIVVLFQERFNEQQTGSYFCQSVHKPELRVGFHLYFTGEFGFPSMDNRIVEAENGNSAVILPCATTDPAANIELHKIGPSGELMNLTHSNLIHYDPAVGFILRPSDFSDPYGSYKCKTNGMDSGWKLDLLEPKIDVVRVYPHTEVVHMEDFSNHTFMCKAKEPIAFNFPNTINFGTVHYLENPFDIFPFIAVLRISPHVPLYSISNYFKINCISKKTRRILHSWEYSNFGPEQISVSFEKEHKRLLCCSKSGLSPLHEVARCETDTDCSIKQHCFKTGRCDYAFPPKFTDAPKGCSAVDLSQDIPSHVMKCSVGKHSKSVFITSNVDNNDVIMYDREVNPPTDQILKIVSLGQQGNRVDIQCLGSLFFFSTNLLFAYEKKDGSLHFAEDASIQDINSYGPILQMQVESDVVRVYCFAPITRSAEWLNVSLPIITVPGTPTTVITTTHPPTIITETRVSTSSSTSVKVMKISGRMRSRFSKKLNSGLISTTDNILNSNI</sequence>
<gene>
    <name evidence="1" type="ORF">ODALV1_LOCUS9376</name>
</gene>
<evidence type="ECO:0008006" key="3">
    <source>
        <dbReference type="Google" id="ProtNLM"/>
    </source>
</evidence>
<dbReference type="EMBL" id="CAXLJM020000028">
    <property type="protein sequence ID" value="CAL8096501.1"/>
    <property type="molecule type" value="Genomic_DNA"/>
</dbReference>
<accession>A0ABP1QEV8</accession>
<reference evidence="1 2" key="1">
    <citation type="submission" date="2024-08" db="EMBL/GenBank/DDBJ databases">
        <authorList>
            <person name="Cucini C."/>
            <person name="Frati F."/>
        </authorList>
    </citation>
    <scope>NUCLEOTIDE SEQUENCE [LARGE SCALE GENOMIC DNA]</scope>
</reference>
<dbReference type="Gene3D" id="2.60.40.10">
    <property type="entry name" value="Immunoglobulins"/>
    <property type="match status" value="1"/>
</dbReference>